<dbReference type="EMBL" id="CP015852">
    <property type="protein sequence ID" value="ANH98935.1"/>
    <property type="molecule type" value="Genomic_DNA"/>
</dbReference>
<sequence>MNPFEEPLQPNALDPQQANEFFMKLQSYIALAESDQDVQNRFHLARAYLVGWIHGGGDLGLAKAFEGMIHGTQRLQRTELLIDK</sequence>
<dbReference type="GeneID" id="93489980"/>
<organism evidence="1 2">
    <name type="scientific">Pseudomonas koreensis</name>
    <dbReference type="NCBI Taxonomy" id="198620"/>
    <lineage>
        <taxon>Bacteria</taxon>
        <taxon>Pseudomonadati</taxon>
        <taxon>Pseudomonadota</taxon>
        <taxon>Gammaproteobacteria</taxon>
        <taxon>Pseudomonadales</taxon>
        <taxon>Pseudomonadaceae</taxon>
        <taxon>Pseudomonas</taxon>
    </lineage>
</organism>
<protein>
    <submittedName>
        <fullName evidence="1">Uncharacterized protein</fullName>
    </submittedName>
</protein>
<name>A0AAC9FYF6_9PSED</name>
<gene>
    <name evidence="1" type="ORF">A8L59_16435</name>
</gene>
<proteinExistence type="predicted"/>
<dbReference type="RefSeq" id="WP_064588222.1">
    <property type="nucleotide sequence ID" value="NZ_CP015852.1"/>
</dbReference>
<dbReference type="Proteomes" id="UP000078142">
    <property type="component" value="Chromosome"/>
</dbReference>
<evidence type="ECO:0000313" key="2">
    <source>
        <dbReference type="Proteomes" id="UP000078142"/>
    </source>
</evidence>
<evidence type="ECO:0000313" key="1">
    <source>
        <dbReference type="EMBL" id="ANH98935.1"/>
    </source>
</evidence>
<dbReference type="AlphaFoldDB" id="A0AAC9FYF6"/>
<accession>A0AAC9FYF6</accession>
<reference evidence="1 2" key="1">
    <citation type="submission" date="2016-05" db="EMBL/GenBank/DDBJ databases">
        <authorList>
            <person name="Wang S."/>
            <person name="Zhu B."/>
        </authorList>
    </citation>
    <scope>NUCLEOTIDE SEQUENCE [LARGE SCALE GENOMIC DNA]</scope>
    <source>
        <strain evidence="1 2">CRS05-R5</strain>
    </source>
</reference>